<dbReference type="Proteomes" id="UP000836597">
    <property type="component" value="Chromosome"/>
</dbReference>
<feature type="transmembrane region" description="Helical" evidence="8">
    <location>
        <begin position="217"/>
        <end position="238"/>
    </location>
</feature>
<evidence type="ECO:0000256" key="8">
    <source>
        <dbReference type="RuleBase" id="RU363032"/>
    </source>
</evidence>
<feature type="transmembrane region" description="Helical" evidence="8">
    <location>
        <begin position="275"/>
        <end position="294"/>
    </location>
</feature>
<dbReference type="PROSITE" id="PS50928">
    <property type="entry name" value="ABC_TM1"/>
    <property type="match status" value="1"/>
</dbReference>
<evidence type="ECO:0000256" key="7">
    <source>
        <dbReference type="ARBA" id="ARBA00023136"/>
    </source>
</evidence>
<protein>
    <submittedName>
        <fullName evidence="10">Binding-protein-dependent transport system inner membrane component</fullName>
    </submittedName>
    <submittedName>
        <fullName evidence="11">Spermidine/putrescine transport system permease protein PotB</fullName>
    </submittedName>
</protein>
<comment type="similarity">
    <text evidence="2">Belongs to the binding-protein-dependent transport system permease family. CysTW subfamily.</text>
</comment>
<dbReference type="PANTHER" id="PTHR42929">
    <property type="entry name" value="INNER MEMBRANE ABC TRANSPORTER PERMEASE PROTEIN YDCU-RELATED-RELATED"/>
    <property type="match status" value="1"/>
</dbReference>
<evidence type="ECO:0000256" key="3">
    <source>
        <dbReference type="ARBA" id="ARBA00022448"/>
    </source>
</evidence>
<feature type="transmembrane region" description="Helical" evidence="8">
    <location>
        <begin position="244"/>
        <end position="263"/>
    </location>
</feature>
<evidence type="ECO:0000313" key="12">
    <source>
        <dbReference type="Proteomes" id="UP001071230"/>
    </source>
</evidence>
<keyword evidence="7 8" id="KW-0472">Membrane</keyword>
<reference evidence="10" key="2">
    <citation type="submission" date="2020-01" db="EMBL/GenBank/DDBJ databases">
        <authorList>
            <person name="Hornung B."/>
        </authorList>
    </citation>
    <scope>NUCLEOTIDE SEQUENCE</scope>
    <source>
        <strain evidence="10">PacBioINE</strain>
    </source>
</reference>
<evidence type="ECO:0000259" key="9">
    <source>
        <dbReference type="PROSITE" id="PS50928"/>
    </source>
</evidence>
<dbReference type="EMBL" id="LR746496">
    <property type="protein sequence ID" value="CAA7603399.1"/>
    <property type="molecule type" value="Genomic_DNA"/>
</dbReference>
<gene>
    <name evidence="11" type="ORF">DEACI_0952</name>
    <name evidence="10" type="ORF">DEACI_4222</name>
</gene>
<evidence type="ECO:0000313" key="10">
    <source>
        <dbReference type="EMBL" id="CAA7603399.1"/>
    </source>
</evidence>
<dbReference type="EMBL" id="CDGJ01000029">
    <property type="protein sequence ID" value="CEJ06504.1"/>
    <property type="molecule type" value="Genomic_DNA"/>
</dbReference>
<keyword evidence="12" id="KW-1185">Reference proteome</keyword>
<keyword evidence="5 8" id="KW-0812">Transmembrane</keyword>
<dbReference type="InterPro" id="IPR000515">
    <property type="entry name" value="MetI-like"/>
</dbReference>
<evidence type="ECO:0000313" key="11">
    <source>
        <dbReference type="EMBL" id="CEJ06504.1"/>
    </source>
</evidence>
<dbReference type="CDD" id="cd06261">
    <property type="entry name" value="TM_PBP2"/>
    <property type="match status" value="1"/>
</dbReference>
<keyword evidence="3 8" id="KW-0813">Transport</keyword>
<dbReference type="RefSeq" id="WP_240986609.1">
    <property type="nucleotide sequence ID" value="NZ_LR746496.1"/>
</dbReference>
<reference evidence="11" key="1">
    <citation type="submission" date="2014-11" db="EMBL/GenBank/DDBJ databases">
        <authorList>
            <person name="Hornung B.V."/>
        </authorList>
    </citation>
    <scope>NUCLEOTIDE SEQUENCE</scope>
    <source>
        <strain evidence="11">INE</strain>
    </source>
</reference>
<dbReference type="InterPro" id="IPR035906">
    <property type="entry name" value="MetI-like_sf"/>
</dbReference>
<evidence type="ECO:0000256" key="2">
    <source>
        <dbReference type="ARBA" id="ARBA00007069"/>
    </source>
</evidence>
<organism evidence="10">
    <name type="scientific">Acididesulfobacillus acetoxydans</name>
    <dbReference type="NCBI Taxonomy" id="1561005"/>
    <lineage>
        <taxon>Bacteria</taxon>
        <taxon>Bacillati</taxon>
        <taxon>Bacillota</taxon>
        <taxon>Clostridia</taxon>
        <taxon>Eubacteriales</taxon>
        <taxon>Peptococcaceae</taxon>
        <taxon>Acididesulfobacillus</taxon>
    </lineage>
</organism>
<feature type="domain" description="ABC transmembrane type-1" evidence="9">
    <location>
        <begin position="88"/>
        <end position="294"/>
    </location>
</feature>
<dbReference type="Pfam" id="PF00528">
    <property type="entry name" value="BPD_transp_1"/>
    <property type="match status" value="1"/>
</dbReference>
<keyword evidence="6 8" id="KW-1133">Transmembrane helix</keyword>
<keyword evidence="4" id="KW-1003">Cell membrane</keyword>
<proteinExistence type="inferred from homology"/>
<sequence>MSTMTTPEVMLLPPDANHQRKGIRLSRLAPLILMVSPAILWLLLFVVAPLVYVLVISFLKRGTYGGVVASFNFHNYLRICDPLYLNIYILSVIIAAGTTMLCLLIGYPFAYIIAKANPRNKNILLTLVMLPFWTNSLIRTYGWIILLRTDGTFNTLLTCVHLISHPIQMLYTNGAVMLGMVYTLFPFMVLPLYSSIEKLDHSLLEAASDLGAEPWRAFLRITLPLTVPGIFAGCIQVFVPTLGYFFISDLLGGGNSMLVGSLIRNQFLAARDWPFGAALSILLIAFTIAVIRIYNHFSGSSLGNI</sequence>
<evidence type="ECO:0000256" key="1">
    <source>
        <dbReference type="ARBA" id="ARBA00004651"/>
    </source>
</evidence>
<dbReference type="AlphaFoldDB" id="A0A8S0WAF3"/>
<feature type="transmembrane region" description="Helical" evidence="8">
    <location>
        <begin position="28"/>
        <end position="55"/>
    </location>
</feature>
<dbReference type="PANTHER" id="PTHR42929:SF1">
    <property type="entry name" value="INNER MEMBRANE ABC TRANSPORTER PERMEASE PROTEIN YDCU-RELATED"/>
    <property type="match status" value="1"/>
</dbReference>
<feature type="transmembrane region" description="Helical" evidence="8">
    <location>
        <begin position="87"/>
        <end position="111"/>
    </location>
</feature>
<dbReference type="SUPFAM" id="SSF161098">
    <property type="entry name" value="MetI-like"/>
    <property type="match status" value="1"/>
</dbReference>
<name>A0A8S0WAF3_9FIRM</name>
<accession>A0A8S0WAF3</accession>
<dbReference type="Proteomes" id="UP001071230">
    <property type="component" value="Unassembled WGS sequence"/>
</dbReference>
<evidence type="ECO:0000256" key="6">
    <source>
        <dbReference type="ARBA" id="ARBA00022989"/>
    </source>
</evidence>
<dbReference type="KEGG" id="aacx:DEACI_4222"/>
<evidence type="ECO:0000256" key="5">
    <source>
        <dbReference type="ARBA" id="ARBA00022692"/>
    </source>
</evidence>
<dbReference type="Gene3D" id="1.10.3720.10">
    <property type="entry name" value="MetI-like"/>
    <property type="match status" value="1"/>
</dbReference>
<dbReference type="GO" id="GO:0055085">
    <property type="term" value="P:transmembrane transport"/>
    <property type="evidence" value="ECO:0007669"/>
    <property type="project" value="InterPro"/>
</dbReference>
<dbReference type="GO" id="GO:0005886">
    <property type="term" value="C:plasma membrane"/>
    <property type="evidence" value="ECO:0007669"/>
    <property type="project" value="UniProtKB-SubCell"/>
</dbReference>
<evidence type="ECO:0000256" key="4">
    <source>
        <dbReference type="ARBA" id="ARBA00022475"/>
    </source>
</evidence>
<comment type="subcellular location">
    <subcellularLocation>
        <location evidence="1 8">Cell membrane</location>
        <topology evidence="1 8">Multi-pass membrane protein</topology>
    </subcellularLocation>
</comment>
<feature type="transmembrane region" description="Helical" evidence="8">
    <location>
        <begin position="175"/>
        <end position="196"/>
    </location>
</feature>
<feature type="transmembrane region" description="Helical" evidence="8">
    <location>
        <begin position="123"/>
        <end position="146"/>
    </location>
</feature>